<feature type="region of interest" description="Disordered" evidence="1">
    <location>
        <begin position="1"/>
        <end position="148"/>
    </location>
</feature>
<name>A0ABT3VET8_9ACTN</name>
<feature type="compositionally biased region" description="Basic and acidic residues" evidence="1">
    <location>
        <begin position="131"/>
        <end position="140"/>
    </location>
</feature>
<evidence type="ECO:0000313" key="4">
    <source>
        <dbReference type="Proteomes" id="UP001165590"/>
    </source>
</evidence>
<dbReference type="EMBL" id="JAIFZO010000002">
    <property type="protein sequence ID" value="MCX4238172.1"/>
    <property type="molecule type" value="Genomic_DNA"/>
</dbReference>
<feature type="compositionally biased region" description="Basic and acidic residues" evidence="1">
    <location>
        <begin position="35"/>
        <end position="45"/>
    </location>
</feature>
<evidence type="ECO:0000313" key="3">
    <source>
        <dbReference type="EMBL" id="MCX4238172.1"/>
    </source>
</evidence>
<sequence>MSTPFDPEESPRRAPLEPTHVLRKRQPGSLADLLRQVKEREREPEEGYEVVAVPPPEVSAPSRAPEGPARSPAPAAPARPPAAKRDSQSGAVTDHSQSWAATDDPQSWVTEDDTQELPPVSAAVVVAHGESGPEVRERPAKKGPAHGRSTFLRSTALGVAATVAALGGFSGALLLTWDNDEDAAQARPPAASSAPPASAPARDGVGPQGADPDGPGTLREGDSGPEVSDLQERLLRIPDVYAQGTPTGVYDAALTAAVARFQLWYGIRGDETGVYGNDTRNDLESRTSTS</sequence>
<keyword evidence="4" id="KW-1185">Reference proteome</keyword>
<feature type="compositionally biased region" description="Polar residues" evidence="1">
    <location>
        <begin position="88"/>
        <end position="109"/>
    </location>
</feature>
<dbReference type="Proteomes" id="UP001165590">
    <property type="component" value="Unassembled WGS sequence"/>
</dbReference>
<dbReference type="Gene3D" id="1.10.101.10">
    <property type="entry name" value="PGBD-like superfamily/PGBD"/>
    <property type="match status" value="1"/>
</dbReference>
<feature type="region of interest" description="Disordered" evidence="1">
    <location>
        <begin position="183"/>
        <end position="227"/>
    </location>
</feature>
<accession>A0ABT3VET8</accession>
<reference evidence="3" key="1">
    <citation type="journal article" date="2022" name="bioRxiv">
        <title>Discovery and biosynthetic assessment of Streptomyces ortus sp nov. isolated from a deep-sea sponge.</title>
        <authorList>
            <person name="Williams S.E."/>
        </authorList>
    </citation>
    <scope>NUCLEOTIDE SEQUENCE</scope>
    <source>
        <strain evidence="3">A15ISP2-DRY2</strain>
    </source>
</reference>
<protein>
    <submittedName>
        <fullName evidence="3">Peptidoglycan-binding protein</fullName>
    </submittedName>
</protein>
<feature type="compositionally biased region" description="Low complexity" evidence="1">
    <location>
        <begin position="185"/>
        <end position="202"/>
    </location>
</feature>
<gene>
    <name evidence="3" type="ORF">K3769_36460</name>
</gene>
<dbReference type="RefSeq" id="WP_267030490.1">
    <property type="nucleotide sequence ID" value="NZ_JAIFZO010000002.1"/>
</dbReference>
<dbReference type="SUPFAM" id="SSF47090">
    <property type="entry name" value="PGBD-like"/>
    <property type="match status" value="1"/>
</dbReference>
<evidence type="ECO:0000259" key="2">
    <source>
        <dbReference type="Pfam" id="PF01471"/>
    </source>
</evidence>
<proteinExistence type="predicted"/>
<evidence type="ECO:0000256" key="1">
    <source>
        <dbReference type="SAM" id="MobiDB-lite"/>
    </source>
</evidence>
<dbReference type="InterPro" id="IPR002477">
    <property type="entry name" value="Peptidoglycan-bd-like"/>
</dbReference>
<feature type="domain" description="Peptidoglycan binding-like" evidence="2">
    <location>
        <begin position="223"/>
        <end position="281"/>
    </location>
</feature>
<organism evidence="3 4">
    <name type="scientific">Streptomyces ortus</name>
    <dbReference type="NCBI Taxonomy" id="2867268"/>
    <lineage>
        <taxon>Bacteria</taxon>
        <taxon>Bacillati</taxon>
        <taxon>Actinomycetota</taxon>
        <taxon>Actinomycetes</taxon>
        <taxon>Kitasatosporales</taxon>
        <taxon>Streptomycetaceae</taxon>
        <taxon>Streptomyces</taxon>
    </lineage>
</organism>
<dbReference type="Pfam" id="PF01471">
    <property type="entry name" value="PG_binding_1"/>
    <property type="match status" value="1"/>
</dbReference>
<dbReference type="InterPro" id="IPR036365">
    <property type="entry name" value="PGBD-like_sf"/>
</dbReference>
<feature type="compositionally biased region" description="Low complexity" evidence="1">
    <location>
        <begin position="59"/>
        <end position="73"/>
    </location>
</feature>
<comment type="caution">
    <text evidence="3">The sequence shown here is derived from an EMBL/GenBank/DDBJ whole genome shotgun (WGS) entry which is preliminary data.</text>
</comment>
<dbReference type="InterPro" id="IPR036366">
    <property type="entry name" value="PGBDSf"/>
</dbReference>